<dbReference type="Proteomes" id="UP001163324">
    <property type="component" value="Chromosome 9"/>
</dbReference>
<reference evidence="1" key="1">
    <citation type="submission" date="2022-10" db="EMBL/GenBank/DDBJ databases">
        <title>Complete Genome of Trichothecium roseum strain YXFP-22015, a Plant Pathogen Isolated from Citrus.</title>
        <authorList>
            <person name="Wang Y."/>
            <person name="Zhu L."/>
        </authorList>
    </citation>
    <scope>NUCLEOTIDE SEQUENCE</scope>
    <source>
        <strain evidence="1">YXFP-22015</strain>
    </source>
</reference>
<proteinExistence type="predicted"/>
<organism evidence="1 2">
    <name type="scientific">Trichothecium roseum</name>
    <dbReference type="NCBI Taxonomy" id="47278"/>
    <lineage>
        <taxon>Eukaryota</taxon>
        <taxon>Fungi</taxon>
        <taxon>Dikarya</taxon>
        <taxon>Ascomycota</taxon>
        <taxon>Pezizomycotina</taxon>
        <taxon>Sordariomycetes</taxon>
        <taxon>Hypocreomycetidae</taxon>
        <taxon>Hypocreales</taxon>
        <taxon>Hypocreales incertae sedis</taxon>
        <taxon>Trichothecium</taxon>
    </lineage>
</organism>
<name>A0ACC0URH2_9HYPO</name>
<dbReference type="EMBL" id="CM047948">
    <property type="protein sequence ID" value="KAI9896251.1"/>
    <property type="molecule type" value="Genomic_DNA"/>
</dbReference>
<evidence type="ECO:0000313" key="2">
    <source>
        <dbReference type="Proteomes" id="UP001163324"/>
    </source>
</evidence>
<accession>A0ACC0URH2</accession>
<evidence type="ECO:0000313" key="1">
    <source>
        <dbReference type="EMBL" id="KAI9896251.1"/>
    </source>
</evidence>
<protein>
    <submittedName>
        <fullName evidence="1">Uncharacterized protein</fullName>
    </submittedName>
</protein>
<gene>
    <name evidence="1" type="ORF">N3K66_008423</name>
</gene>
<keyword evidence="2" id="KW-1185">Reference proteome</keyword>
<sequence>MNSRPALKTPGEKRVVGYGKSGRSRLISKPSRPSWASSPSEAIPIDATPKTQLPAKNNTAVGSSSASSNAERSPSAGTKKLGGQVRSANTTGTQKEGEQAKKRKISTVTSPIKTPVKRQLTTQTGGKPAETRPAQVTPRPQEPPKRSRPVQVAKRPYQLEPVTAPKPVQAVPVRTVSVTQQLPTPAPLPGVAASPRKVRLIDRLKAQRVASPESESSSDGEDDSEPPTALRSQTPPSQLARTDHETISRPPPSLTRSSTGKRIKHGYSSARAPVQTSRRKPMAQVTEVDELGPPEFNMEDLLSSPSKKPEPEDDFAFPDSESESGGDNPKITIKSVHELRRAGANHRFADEMEDLLSRIGSTSGEAQSIRRNALLEIASKLQDESFTFQFRNHASRDRVVFNIGAEEETTSGFALMAILLMFLSANPPPHMLQHLVEYKVGKLLGRMLTMPEDITTMAAERSMNLSKSGRKTLSNIKSRLLKMALWHGRTFQELSPRTTALRLLDLLVQHLDGKQQAQVFNDLKHNLASIVQFQAEEGSENDINFILTVSVLEHVSGNKLAAGAQQHAYYTAQLLDRALKKWSADQAEWANMVMKASINMTNTEAGAEAFSSEKRMDSLVSCLSEGMATVQNAVDSNRFQDDTYNAYLLILGVTINILEHCAPARRMVSEKALERLASLYLDNHTSARDADSEDKSKVSVAFGYLAVILGYLALEGQVRQIIARQGKGKGLNEILASIKDFIVVYKNVGKVHELEGLVGELQHFSR</sequence>
<comment type="caution">
    <text evidence="1">The sequence shown here is derived from an EMBL/GenBank/DDBJ whole genome shotgun (WGS) entry which is preliminary data.</text>
</comment>